<keyword evidence="3 5" id="KW-1133">Transmembrane helix</keyword>
<comment type="subcellular location">
    <subcellularLocation>
        <location evidence="1">Membrane</location>
        <topology evidence="1">Multi-pass membrane protein</topology>
    </subcellularLocation>
</comment>
<evidence type="ECO:0000256" key="4">
    <source>
        <dbReference type="ARBA" id="ARBA00023136"/>
    </source>
</evidence>
<evidence type="ECO:0000259" key="6">
    <source>
        <dbReference type="Pfam" id="PF06271"/>
    </source>
</evidence>
<evidence type="ECO:0000256" key="5">
    <source>
        <dbReference type="SAM" id="Phobius"/>
    </source>
</evidence>
<evidence type="ECO:0000313" key="7">
    <source>
        <dbReference type="EMBL" id="MCM1984563.1"/>
    </source>
</evidence>
<dbReference type="RefSeq" id="WP_166276508.1">
    <property type="nucleotide sequence ID" value="NZ_JTHE03000100.1"/>
</dbReference>
<accession>A0ABD4T7W4</accession>
<keyword evidence="2 5" id="KW-0812">Transmembrane</keyword>
<reference evidence="7 8" key="1">
    <citation type="journal article" date="2015" name="Genome Announc.">
        <title>Draft Genome Sequence of Filamentous Marine Cyanobacterium Lyngbya confervoides Strain BDU141951.</title>
        <authorList>
            <person name="Chandrababunaidu M.M."/>
            <person name="Sen D."/>
            <person name="Tripathy S."/>
        </authorList>
    </citation>
    <scope>NUCLEOTIDE SEQUENCE [LARGE SCALE GENOMIC DNA]</scope>
    <source>
        <strain evidence="7 8">BDU141951</strain>
    </source>
</reference>
<dbReference type="PANTHER" id="PTHR38480">
    <property type="entry name" value="SLR0254 PROTEIN"/>
    <property type="match status" value="1"/>
</dbReference>
<gene>
    <name evidence="7" type="ORF">QQ91_0017200</name>
</gene>
<dbReference type="PANTHER" id="PTHR38480:SF1">
    <property type="entry name" value="SLR0254 PROTEIN"/>
    <property type="match status" value="1"/>
</dbReference>
<keyword evidence="8" id="KW-1185">Reference proteome</keyword>
<protein>
    <submittedName>
        <fullName evidence="7">RDD family protein</fullName>
    </submittedName>
</protein>
<evidence type="ECO:0000313" key="8">
    <source>
        <dbReference type="Proteomes" id="UP000031561"/>
    </source>
</evidence>
<name>A0ABD4T7W4_9CYAN</name>
<keyword evidence="4 5" id="KW-0472">Membrane</keyword>
<sequence length="263" mass="29708">MSLFNRVKIRTPESVELEFRLAGIGNRAVALLVDYLIWGLLLLGLLSAWAWLSYQIQVSMDTINGAKENGNLWLTAVALLIVFGVYTGYFVVFETLWQGQTPGKRYAKIRVIREDGQPVGLAQALLRSLLRPLDDIAFLGMLLIILGQREKRLGDWVAGTLVIQEDRSFSPLALGMSPEVQTLSLEMALEHEVGQLHPDDFAVIREYLQRRQAMDWRARSELAIHLAQQAIQLMGLSPLPFETSPEVFLEAVYLAYQQQTTHE</sequence>
<dbReference type="AlphaFoldDB" id="A0ABD4T7W4"/>
<dbReference type="Pfam" id="PF06271">
    <property type="entry name" value="RDD"/>
    <property type="match status" value="1"/>
</dbReference>
<comment type="caution">
    <text evidence="7">The sequence shown here is derived from an EMBL/GenBank/DDBJ whole genome shotgun (WGS) entry which is preliminary data.</text>
</comment>
<dbReference type="InterPro" id="IPR010432">
    <property type="entry name" value="RDD"/>
</dbReference>
<organism evidence="7 8">
    <name type="scientific">Lyngbya confervoides BDU141951</name>
    <dbReference type="NCBI Taxonomy" id="1574623"/>
    <lineage>
        <taxon>Bacteria</taxon>
        <taxon>Bacillati</taxon>
        <taxon>Cyanobacteriota</taxon>
        <taxon>Cyanophyceae</taxon>
        <taxon>Oscillatoriophycideae</taxon>
        <taxon>Oscillatoriales</taxon>
        <taxon>Microcoleaceae</taxon>
        <taxon>Lyngbya</taxon>
    </lineage>
</organism>
<dbReference type="Proteomes" id="UP000031561">
    <property type="component" value="Unassembled WGS sequence"/>
</dbReference>
<proteinExistence type="predicted"/>
<feature type="domain" description="RDD" evidence="6">
    <location>
        <begin position="21"/>
        <end position="159"/>
    </location>
</feature>
<feature type="transmembrane region" description="Helical" evidence="5">
    <location>
        <begin position="72"/>
        <end position="97"/>
    </location>
</feature>
<evidence type="ECO:0000256" key="2">
    <source>
        <dbReference type="ARBA" id="ARBA00022692"/>
    </source>
</evidence>
<dbReference type="EMBL" id="JTHE03000100">
    <property type="protein sequence ID" value="MCM1984563.1"/>
    <property type="molecule type" value="Genomic_DNA"/>
</dbReference>
<feature type="transmembrane region" description="Helical" evidence="5">
    <location>
        <begin position="29"/>
        <end position="52"/>
    </location>
</feature>
<evidence type="ECO:0000256" key="1">
    <source>
        <dbReference type="ARBA" id="ARBA00004141"/>
    </source>
</evidence>
<evidence type="ECO:0000256" key="3">
    <source>
        <dbReference type="ARBA" id="ARBA00022989"/>
    </source>
</evidence>
<dbReference type="GO" id="GO:0016020">
    <property type="term" value="C:membrane"/>
    <property type="evidence" value="ECO:0007669"/>
    <property type="project" value="UniProtKB-SubCell"/>
</dbReference>